<evidence type="ECO:0000256" key="6">
    <source>
        <dbReference type="ARBA" id="ARBA00023157"/>
    </source>
</evidence>
<dbReference type="InterPro" id="IPR008801">
    <property type="entry name" value="RALF"/>
</dbReference>
<name>A0AAD2A334_9LAMI</name>
<keyword evidence="4" id="KW-0372">Hormone</keyword>
<comment type="subcellular location">
    <subcellularLocation>
        <location evidence="1">Secreted</location>
    </subcellularLocation>
</comment>
<dbReference type="EMBL" id="OU503052">
    <property type="protein sequence ID" value="CAI9780704.1"/>
    <property type="molecule type" value="Genomic_DNA"/>
</dbReference>
<evidence type="ECO:0000256" key="4">
    <source>
        <dbReference type="ARBA" id="ARBA00022702"/>
    </source>
</evidence>
<dbReference type="Proteomes" id="UP000834106">
    <property type="component" value="Chromosome 17"/>
</dbReference>
<keyword evidence="3" id="KW-0964">Secreted</keyword>
<comment type="similarity">
    <text evidence="2">Belongs to the plant rapid alkalinization factor (RALF) family.</text>
</comment>
<keyword evidence="8" id="KW-1185">Reference proteome</keyword>
<dbReference type="GO" id="GO:0005576">
    <property type="term" value="C:extracellular region"/>
    <property type="evidence" value="ECO:0007669"/>
    <property type="project" value="UniProtKB-SubCell"/>
</dbReference>
<dbReference type="PANTHER" id="PTHR39112:SF1">
    <property type="entry name" value="PROTEIN RALF-LIKE 27"/>
    <property type="match status" value="1"/>
</dbReference>
<gene>
    <name evidence="7" type="ORF">FPE_LOCUS28134</name>
</gene>
<proteinExistence type="inferred from homology"/>
<keyword evidence="5" id="KW-0732">Signal</keyword>
<reference evidence="7" key="1">
    <citation type="submission" date="2023-05" db="EMBL/GenBank/DDBJ databases">
        <authorList>
            <person name="Huff M."/>
        </authorList>
    </citation>
    <scope>NUCLEOTIDE SEQUENCE</scope>
</reference>
<keyword evidence="6" id="KW-1015">Disulfide bond</keyword>
<evidence type="ECO:0000256" key="2">
    <source>
        <dbReference type="ARBA" id="ARBA00009178"/>
    </source>
</evidence>
<dbReference type="PANTHER" id="PTHR39112">
    <property type="entry name" value="PROTEIN RALF-LIKE 27-RELATED"/>
    <property type="match status" value="1"/>
</dbReference>
<evidence type="ECO:0000256" key="3">
    <source>
        <dbReference type="ARBA" id="ARBA00022525"/>
    </source>
</evidence>
<dbReference type="AlphaFoldDB" id="A0AAD2A334"/>
<sequence length="158" mass="17178">MGVLAILGETVKTVECFITITTASATKCNGSTIGDCIPINEEFLMESEISRRILAQRYPGITYKTSNAAKPFCDANAYHSCIDNKNTNFNKRPCNSVISAKLFIYRNAVTNRGTVALGGAGGCGGAETFYSLDSLAKDRENAHYKVKEVHVSLQKNLK</sequence>
<evidence type="ECO:0000313" key="8">
    <source>
        <dbReference type="Proteomes" id="UP000834106"/>
    </source>
</evidence>
<accession>A0AAD2A334</accession>
<dbReference type="GO" id="GO:0005179">
    <property type="term" value="F:hormone activity"/>
    <property type="evidence" value="ECO:0007669"/>
    <property type="project" value="UniProtKB-KW"/>
</dbReference>
<organism evidence="7 8">
    <name type="scientific">Fraxinus pennsylvanica</name>
    <dbReference type="NCBI Taxonomy" id="56036"/>
    <lineage>
        <taxon>Eukaryota</taxon>
        <taxon>Viridiplantae</taxon>
        <taxon>Streptophyta</taxon>
        <taxon>Embryophyta</taxon>
        <taxon>Tracheophyta</taxon>
        <taxon>Spermatophyta</taxon>
        <taxon>Magnoliopsida</taxon>
        <taxon>eudicotyledons</taxon>
        <taxon>Gunneridae</taxon>
        <taxon>Pentapetalae</taxon>
        <taxon>asterids</taxon>
        <taxon>lamiids</taxon>
        <taxon>Lamiales</taxon>
        <taxon>Oleaceae</taxon>
        <taxon>Oleeae</taxon>
        <taxon>Fraxinus</taxon>
    </lineage>
</organism>
<evidence type="ECO:0000256" key="1">
    <source>
        <dbReference type="ARBA" id="ARBA00004613"/>
    </source>
</evidence>
<evidence type="ECO:0000256" key="5">
    <source>
        <dbReference type="ARBA" id="ARBA00022729"/>
    </source>
</evidence>
<protein>
    <submittedName>
        <fullName evidence="7">Uncharacterized protein</fullName>
    </submittedName>
</protein>
<dbReference type="InterPro" id="IPR039252">
    <property type="entry name" value="RALFL27"/>
</dbReference>
<dbReference type="Pfam" id="PF05498">
    <property type="entry name" value="RALF"/>
    <property type="match status" value="1"/>
</dbReference>
<evidence type="ECO:0000313" key="7">
    <source>
        <dbReference type="EMBL" id="CAI9780704.1"/>
    </source>
</evidence>